<keyword evidence="5" id="KW-1185">Reference proteome</keyword>
<keyword evidence="1 2" id="KW-0732">Signal</keyword>
<accession>A0A1G7DSR0</accession>
<dbReference type="RefSeq" id="WP_093141581.1">
    <property type="nucleotide sequence ID" value="NZ_BMWO01000001.1"/>
</dbReference>
<dbReference type="PANTHER" id="PTHR42754:SF1">
    <property type="entry name" value="LIPOPROTEIN"/>
    <property type="match status" value="1"/>
</dbReference>
<dbReference type="AlphaFoldDB" id="A0A1G7DSR0"/>
<evidence type="ECO:0000259" key="3">
    <source>
        <dbReference type="Pfam" id="PF18962"/>
    </source>
</evidence>
<evidence type="ECO:0000313" key="5">
    <source>
        <dbReference type="Proteomes" id="UP000199321"/>
    </source>
</evidence>
<dbReference type="SUPFAM" id="SSF50998">
    <property type="entry name" value="Quinoprotein alcohol dehydrogenase-like"/>
    <property type="match status" value="1"/>
</dbReference>
<dbReference type="InterPro" id="IPR011047">
    <property type="entry name" value="Quinoprotein_ADH-like_sf"/>
</dbReference>
<sequence>MKRILTLLAILLSTYTYAQDPNILWQKTFGGSQMENFHDLKQTPDGGYILGGSSISDISGDKTENSNGHFDLWIIKIDSNGDIEWQNSIGGNGTDSLYSIELTPDGGYIISANSSSDISGDKTEDRKGPIDYWIVKLDSLGNVLWDKTIGGSGIEWFPQIRVTTDGYYVCGTSDSDISGDKTNNSWGSDDYWLLKLDFSGNILWQNTIGGDNSDSIEAMASTSDGGCILGGYSDSNISGNKTENSRGQFDYWAVKINSSGDIEWDKTIGGNQDDVLFSILQSSDGGYLLTGISISDISGEKTENSQGSSDYWVVKLDANGTIEWQNTIGGNDIDNSYAAQQTTDGGYLIGGFSRSNISGDKNENGHGNYDVWIVKLNNVGIIEWQNGIGGNEIDGILSIVQAADGSFVLGGNSSSNISGDKTEDSRGEQDFWILKHTQTLGLSENPFNTAITIYPNPTKNTLQINTQDQTIDQINIYSITGSRLLQWEVDTISPNVDVSSLATGVYYIQFYSGKNVALKKFVKE</sequence>
<dbReference type="Pfam" id="PF18962">
    <property type="entry name" value="Por_Secre_tail"/>
    <property type="match status" value="1"/>
</dbReference>
<dbReference type="STRING" id="227084.SAMN05421855_1011121"/>
<gene>
    <name evidence="4" type="ORF">SAMN05421855_1011121</name>
</gene>
<protein>
    <submittedName>
        <fullName evidence="4">Por secretion system C-terminal sorting domain-containing protein</fullName>
    </submittedName>
</protein>
<feature type="chain" id="PRO_5011477894" evidence="2">
    <location>
        <begin position="19"/>
        <end position="524"/>
    </location>
</feature>
<evidence type="ECO:0000313" key="4">
    <source>
        <dbReference type="EMBL" id="SDE53935.1"/>
    </source>
</evidence>
<dbReference type="PANTHER" id="PTHR42754">
    <property type="entry name" value="ENDOGLUCANASE"/>
    <property type="match status" value="1"/>
</dbReference>
<name>A0A1G7DSR0_9FLAO</name>
<feature type="domain" description="Secretion system C-terminal sorting" evidence="3">
    <location>
        <begin position="453"/>
        <end position="522"/>
    </location>
</feature>
<dbReference type="OrthoDB" id="9811934at2"/>
<evidence type="ECO:0000256" key="2">
    <source>
        <dbReference type="SAM" id="SignalP"/>
    </source>
</evidence>
<evidence type="ECO:0000256" key="1">
    <source>
        <dbReference type="ARBA" id="ARBA00022729"/>
    </source>
</evidence>
<dbReference type="Proteomes" id="UP000199321">
    <property type="component" value="Unassembled WGS sequence"/>
</dbReference>
<dbReference type="EMBL" id="FNBA01000001">
    <property type="protein sequence ID" value="SDE53935.1"/>
    <property type="molecule type" value="Genomic_DNA"/>
</dbReference>
<feature type="signal peptide" evidence="2">
    <location>
        <begin position="1"/>
        <end position="18"/>
    </location>
</feature>
<proteinExistence type="predicted"/>
<organism evidence="4 5">
    <name type="scientific">Ulvibacter litoralis</name>
    <dbReference type="NCBI Taxonomy" id="227084"/>
    <lineage>
        <taxon>Bacteria</taxon>
        <taxon>Pseudomonadati</taxon>
        <taxon>Bacteroidota</taxon>
        <taxon>Flavobacteriia</taxon>
        <taxon>Flavobacteriales</taxon>
        <taxon>Flavobacteriaceae</taxon>
        <taxon>Ulvibacter</taxon>
    </lineage>
</organism>
<reference evidence="4 5" key="1">
    <citation type="submission" date="2016-10" db="EMBL/GenBank/DDBJ databases">
        <authorList>
            <person name="de Groot N.N."/>
        </authorList>
    </citation>
    <scope>NUCLEOTIDE SEQUENCE [LARGE SCALE GENOMIC DNA]</scope>
    <source>
        <strain evidence="4 5">DSM 16195</strain>
    </source>
</reference>
<dbReference type="NCBIfam" id="TIGR04183">
    <property type="entry name" value="Por_Secre_tail"/>
    <property type="match status" value="1"/>
</dbReference>
<dbReference type="InterPro" id="IPR026444">
    <property type="entry name" value="Secre_tail"/>
</dbReference>